<keyword evidence="2" id="KW-0802">TPR repeat</keyword>
<accession>A0A814Y9I1</accession>
<evidence type="ECO:0000256" key="2">
    <source>
        <dbReference type="ARBA" id="ARBA00022803"/>
    </source>
</evidence>
<evidence type="ECO:0000313" key="6">
    <source>
        <dbReference type="Proteomes" id="UP000663832"/>
    </source>
</evidence>
<evidence type="ECO:0000313" key="4">
    <source>
        <dbReference type="EMBL" id="CAF1227307.1"/>
    </source>
</evidence>
<dbReference type="GO" id="GO:0005576">
    <property type="term" value="C:extracellular region"/>
    <property type="evidence" value="ECO:0007669"/>
    <property type="project" value="InterPro"/>
</dbReference>
<dbReference type="PANTHER" id="PTHR45641:SF19">
    <property type="entry name" value="NEPHROCYSTIN-3"/>
    <property type="match status" value="1"/>
</dbReference>
<sequence length="495" mass="58586">MEIITFYDEHQQGTRDLSEQSAEFLWFQLFKDVIQQLPRCDDAKQEMLTVCREYYRNNLRILGDVNNFDMNYDEDTCIWWYTKETFVYRLINKALRTEDIEQLYLFRYYIADLSRQLAKEHEKIKNQKDETLYLYRGTKIHRKELTKVKANVNKLIAINGYWSTSRDRSYACTFANKMTNRVDHVPVLYEIKCNLKDPNGSIIVADISDLSELSLEKECLFDAGSIFYIENIKEENEGDTELIVEYTQALTYQLNGLEVRKECLGLDNVVLAFSYEEIANIYSRQKIYGQALQYHLQALELRQKDLPAVHRNTAWSLYQVGKMYYNIDNLTEAIQHNIQALEMTKSCPSYNGQQRTVLSILEDLILLHKNRSEKVLTYQLQVLDIHRNTNPIDYSKLTGILIDISSTCRALNKIKDSLDYYKEGLTIQIQEQLADKLILARKFHCLASEYEYIRDINCALECYQNVMNINTTHYPRNHWLCEKTQRNINRLKRYR</sequence>
<reference evidence="4" key="1">
    <citation type="submission" date="2021-02" db="EMBL/GenBank/DDBJ databases">
        <authorList>
            <person name="Nowell W R."/>
        </authorList>
    </citation>
    <scope>NUCLEOTIDE SEQUENCE</scope>
</reference>
<protein>
    <recommendedName>
        <fullName evidence="3">ADP ribosyltransferase domain-containing protein</fullName>
    </recommendedName>
</protein>
<dbReference type="SUPFAM" id="SSF56399">
    <property type="entry name" value="ADP-ribosylation"/>
    <property type="match status" value="1"/>
</dbReference>
<keyword evidence="1" id="KW-0677">Repeat</keyword>
<dbReference type="EMBL" id="CAJNOI010000287">
    <property type="protein sequence ID" value="CAF1227307.1"/>
    <property type="molecule type" value="Genomic_DNA"/>
</dbReference>
<comment type="caution">
    <text evidence="4">The sequence shown here is derived from an EMBL/GenBank/DDBJ whole genome shotgun (WGS) entry which is preliminary data.</text>
</comment>
<dbReference type="PANTHER" id="PTHR45641">
    <property type="entry name" value="TETRATRICOPEPTIDE REPEAT PROTEIN (AFU_ORTHOLOGUE AFUA_6G03870)"/>
    <property type="match status" value="1"/>
</dbReference>
<dbReference type="PROSITE" id="PS51996">
    <property type="entry name" value="TR_MART"/>
    <property type="match status" value="1"/>
</dbReference>
<gene>
    <name evidence="4" type="ORF">BJG266_LOCUS28315</name>
    <name evidence="5" type="ORF">QVE165_LOCUS44564</name>
</gene>
<name>A0A814Y9I1_9BILA</name>
<keyword evidence="6" id="KW-1185">Reference proteome</keyword>
<dbReference type="Pfam" id="PF03496">
    <property type="entry name" value="ADPrib_exo_Tox"/>
    <property type="match status" value="1"/>
</dbReference>
<dbReference type="EMBL" id="CAJNOM010000601">
    <property type="protein sequence ID" value="CAF1517751.1"/>
    <property type="molecule type" value="Genomic_DNA"/>
</dbReference>
<dbReference type="Pfam" id="PF13424">
    <property type="entry name" value="TPR_12"/>
    <property type="match status" value="1"/>
</dbReference>
<dbReference type="InterPro" id="IPR003540">
    <property type="entry name" value="ADP-ribosyltransferase"/>
</dbReference>
<dbReference type="Gene3D" id="1.25.40.10">
    <property type="entry name" value="Tetratricopeptide repeat domain"/>
    <property type="match status" value="2"/>
</dbReference>
<dbReference type="SUPFAM" id="SSF48452">
    <property type="entry name" value="TPR-like"/>
    <property type="match status" value="1"/>
</dbReference>
<evidence type="ECO:0000313" key="7">
    <source>
        <dbReference type="Proteomes" id="UP000663877"/>
    </source>
</evidence>
<evidence type="ECO:0000256" key="1">
    <source>
        <dbReference type="ARBA" id="ARBA00022737"/>
    </source>
</evidence>
<dbReference type="Proteomes" id="UP000663877">
    <property type="component" value="Unassembled WGS sequence"/>
</dbReference>
<dbReference type="Proteomes" id="UP000663832">
    <property type="component" value="Unassembled WGS sequence"/>
</dbReference>
<evidence type="ECO:0000259" key="3">
    <source>
        <dbReference type="Pfam" id="PF03496"/>
    </source>
</evidence>
<feature type="domain" description="ADP ribosyltransferase" evidence="3">
    <location>
        <begin position="73"/>
        <end position="247"/>
    </location>
</feature>
<organism evidence="4 7">
    <name type="scientific">Adineta steineri</name>
    <dbReference type="NCBI Taxonomy" id="433720"/>
    <lineage>
        <taxon>Eukaryota</taxon>
        <taxon>Metazoa</taxon>
        <taxon>Spiralia</taxon>
        <taxon>Gnathifera</taxon>
        <taxon>Rotifera</taxon>
        <taxon>Eurotatoria</taxon>
        <taxon>Bdelloidea</taxon>
        <taxon>Adinetida</taxon>
        <taxon>Adinetidae</taxon>
        <taxon>Adineta</taxon>
    </lineage>
</organism>
<dbReference type="InterPro" id="IPR011990">
    <property type="entry name" value="TPR-like_helical_dom_sf"/>
</dbReference>
<dbReference type="SMART" id="SM00028">
    <property type="entry name" value="TPR"/>
    <property type="match status" value="4"/>
</dbReference>
<proteinExistence type="predicted"/>
<dbReference type="AlphaFoldDB" id="A0A814Y9I1"/>
<evidence type="ECO:0000313" key="5">
    <source>
        <dbReference type="EMBL" id="CAF1517751.1"/>
    </source>
</evidence>
<dbReference type="InterPro" id="IPR019734">
    <property type="entry name" value="TPR_rpt"/>
</dbReference>
<dbReference type="Gene3D" id="3.90.176.10">
    <property type="entry name" value="Toxin ADP-ribosyltransferase, Chain A, domain 1"/>
    <property type="match status" value="1"/>
</dbReference>
<dbReference type="OrthoDB" id="1305878at2759"/>